<dbReference type="PRINTS" id="PR00032">
    <property type="entry name" value="HTHARAC"/>
</dbReference>
<keyword evidence="2" id="KW-0238">DNA-binding</keyword>
<keyword evidence="3" id="KW-0804">Transcription</keyword>
<evidence type="ECO:0000256" key="2">
    <source>
        <dbReference type="ARBA" id="ARBA00023125"/>
    </source>
</evidence>
<evidence type="ECO:0000259" key="5">
    <source>
        <dbReference type="PROSITE" id="PS01124"/>
    </source>
</evidence>
<dbReference type="Pfam" id="PF12833">
    <property type="entry name" value="HTH_18"/>
    <property type="match status" value="1"/>
</dbReference>
<reference evidence="7" key="1">
    <citation type="journal article" date="2019" name="Int. J. Syst. Evol. Microbiol.">
        <title>The Global Catalogue of Microorganisms (GCM) 10K type strain sequencing project: providing services to taxonomists for standard genome sequencing and annotation.</title>
        <authorList>
            <consortium name="The Broad Institute Genomics Platform"/>
            <consortium name="The Broad Institute Genome Sequencing Center for Infectious Disease"/>
            <person name="Wu L."/>
            <person name="Ma J."/>
        </authorList>
    </citation>
    <scope>NUCLEOTIDE SEQUENCE [LARGE SCALE GENOMIC DNA]</scope>
    <source>
        <strain evidence="7">YJ-61-S</strain>
    </source>
</reference>
<accession>A0ABV9I516</accession>
<dbReference type="Proteomes" id="UP001596043">
    <property type="component" value="Unassembled WGS sequence"/>
</dbReference>
<dbReference type="PANTHER" id="PTHR43280">
    <property type="entry name" value="ARAC-FAMILY TRANSCRIPTIONAL REGULATOR"/>
    <property type="match status" value="1"/>
</dbReference>
<feature type="transmembrane region" description="Helical" evidence="4">
    <location>
        <begin position="42"/>
        <end position="59"/>
    </location>
</feature>
<dbReference type="InterPro" id="IPR009057">
    <property type="entry name" value="Homeodomain-like_sf"/>
</dbReference>
<dbReference type="PROSITE" id="PS01124">
    <property type="entry name" value="HTH_ARAC_FAMILY_2"/>
    <property type="match status" value="1"/>
</dbReference>
<evidence type="ECO:0000313" key="7">
    <source>
        <dbReference type="Proteomes" id="UP001596043"/>
    </source>
</evidence>
<feature type="transmembrane region" description="Helical" evidence="4">
    <location>
        <begin position="79"/>
        <end position="98"/>
    </location>
</feature>
<gene>
    <name evidence="6" type="ORF">ACFO3O_20835</name>
</gene>
<proteinExistence type="predicted"/>
<dbReference type="RefSeq" id="WP_379982488.1">
    <property type="nucleotide sequence ID" value="NZ_JBHSFV010000018.1"/>
</dbReference>
<keyword evidence="4" id="KW-0812">Transmembrane</keyword>
<comment type="caution">
    <text evidence="6">The sequence shown here is derived from an EMBL/GenBank/DDBJ whole genome shotgun (WGS) entry which is preliminary data.</text>
</comment>
<dbReference type="InterPro" id="IPR018060">
    <property type="entry name" value="HTH_AraC"/>
</dbReference>
<evidence type="ECO:0000256" key="3">
    <source>
        <dbReference type="ARBA" id="ARBA00023163"/>
    </source>
</evidence>
<feature type="transmembrane region" description="Helical" evidence="4">
    <location>
        <begin position="7"/>
        <end position="26"/>
    </location>
</feature>
<keyword evidence="7" id="KW-1185">Reference proteome</keyword>
<dbReference type="EMBL" id="JBHSFV010000018">
    <property type="protein sequence ID" value="MFC4636365.1"/>
    <property type="molecule type" value="Genomic_DNA"/>
</dbReference>
<keyword evidence="4" id="KW-0472">Membrane</keyword>
<dbReference type="SMART" id="SM00342">
    <property type="entry name" value="HTH_ARAC"/>
    <property type="match status" value="1"/>
</dbReference>
<feature type="transmembrane region" description="Helical" evidence="4">
    <location>
        <begin position="110"/>
        <end position="131"/>
    </location>
</feature>
<evidence type="ECO:0000256" key="1">
    <source>
        <dbReference type="ARBA" id="ARBA00023015"/>
    </source>
</evidence>
<evidence type="ECO:0000256" key="4">
    <source>
        <dbReference type="SAM" id="Phobius"/>
    </source>
</evidence>
<dbReference type="SUPFAM" id="SSF46689">
    <property type="entry name" value="Homeodomain-like"/>
    <property type="match status" value="1"/>
</dbReference>
<dbReference type="Gene3D" id="1.10.10.60">
    <property type="entry name" value="Homeodomain-like"/>
    <property type="match status" value="2"/>
</dbReference>
<protein>
    <submittedName>
        <fullName evidence="6">Helix-turn-helix domain-containing protein</fullName>
    </submittedName>
</protein>
<dbReference type="PANTHER" id="PTHR43280:SF29">
    <property type="entry name" value="ARAC-FAMILY TRANSCRIPTIONAL REGULATOR"/>
    <property type="match status" value="1"/>
</dbReference>
<feature type="domain" description="HTH araC/xylS-type" evidence="5">
    <location>
        <begin position="151"/>
        <end position="259"/>
    </location>
</feature>
<name>A0ABV9I516_9FLAO</name>
<sequence>MDLLPHIVMIVLMIGGFLGLLGSLPLETVSNAIDTYTTYIDIPRWLSLVIYLWMSYTLWKRTPVMEKETASAKWAKRFLLGFTVFSGIWLLHLIPYTLPSLSQYLLGTVGWYPVYIPLVILVYWLGINGYIIGYKTVSKSATTSLSTTDIEHTVTTLNMLMEEAQWFLKPTLKLQEVVTHTGISQKTISAVLNQHLGKSFNEYVNTYRINEFKKRLLDPSHAHLTITGIAFECGFNSQATFQRVFKSLTGQSPKEYRKG</sequence>
<evidence type="ECO:0000313" key="6">
    <source>
        <dbReference type="EMBL" id="MFC4636365.1"/>
    </source>
</evidence>
<keyword evidence="4" id="KW-1133">Transmembrane helix</keyword>
<dbReference type="InterPro" id="IPR020449">
    <property type="entry name" value="Tscrpt_reg_AraC-type_HTH"/>
</dbReference>
<organism evidence="6 7">
    <name type="scientific">Dokdonia ponticola</name>
    <dbReference type="NCBI Taxonomy" id="2041041"/>
    <lineage>
        <taxon>Bacteria</taxon>
        <taxon>Pseudomonadati</taxon>
        <taxon>Bacteroidota</taxon>
        <taxon>Flavobacteriia</taxon>
        <taxon>Flavobacteriales</taxon>
        <taxon>Flavobacteriaceae</taxon>
        <taxon>Dokdonia</taxon>
    </lineage>
</organism>
<keyword evidence="1" id="KW-0805">Transcription regulation</keyword>